<comment type="subcellular location">
    <subcellularLocation>
        <location evidence="1 6">Membrane</location>
        <topology evidence="1 6">Multi-pass membrane protein</topology>
    </subcellularLocation>
</comment>
<comment type="caution">
    <text evidence="9">The sequence shown here is derived from an EMBL/GenBank/DDBJ whole genome shotgun (WGS) entry which is preliminary data.</text>
</comment>
<dbReference type="GO" id="GO:0032977">
    <property type="term" value="F:membrane insertase activity"/>
    <property type="evidence" value="ECO:0007669"/>
    <property type="project" value="InterPro"/>
</dbReference>
<evidence type="ECO:0000256" key="6">
    <source>
        <dbReference type="RuleBase" id="RU003945"/>
    </source>
</evidence>
<evidence type="ECO:0000256" key="3">
    <source>
        <dbReference type="ARBA" id="ARBA00022692"/>
    </source>
</evidence>
<evidence type="ECO:0000313" key="9">
    <source>
        <dbReference type="EMBL" id="OQD84061.1"/>
    </source>
</evidence>
<keyword evidence="10" id="KW-1185">Reference proteome</keyword>
<feature type="transmembrane region" description="Helical" evidence="7">
    <location>
        <begin position="265"/>
        <end position="292"/>
    </location>
</feature>
<keyword evidence="5 7" id="KW-0472">Membrane</keyword>
<dbReference type="PANTHER" id="PTHR12428:SF65">
    <property type="entry name" value="CYTOCHROME C OXIDASE ASSEMBLY PROTEIN COX18, MITOCHONDRIAL"/>
    <property type="match status" value="1"/>
</dbReference>
<protein>
    <recommendedName>
        <fullName evidence="8">Membrane insertase YidC/Oxa/ALB C-terminal domain-containing protein</fullName>
    </recommendedName>
</protein>
<evidence type="ECO:0000256" key="7">
    <source>
        <dbReference type="SAM" id="Phobius"/>
    </source>
</evidence>
<evidence type="ECO:0000256" key="1">
    <source>
        <dbReference type="ARBA" id="ARBA00004141"/>
    </source>
</evidence>
<proteinExistence type="inferred from homology"/>
<dbReference type="AlphaFoldDB" id="A0A1V6Q4A1"/>
<sequence length="340" mass="38864">MFCLRSASSLHSVRRAVQLPRPPSPQIRHFHPTKPASFSVINLALDTSSAFIHGVHTVTFLPWVLSIPLTAVIVRTLVAFPLQIFTKFHATREKRLQPLLQSWAVLYQERSRRIPNIVEAKKALETAMKDRTKELHRRWGVNTTYRPVTLLQLPVFLTLMESLRGMCGNNNGILLWLLSCWEGSMDPAQASESLHLTLEPSFAAEGALWFPDLLAGDQTGILPVILTASILHNVTANWKKKSFESVSDLPSLQMYRESSFIGLRYFIQVMAVYVGAASFFSQMPVALMLYWITSTNTATLQSWYLENRVFNERKLKQFEKKYITFEKKGVEDPFHLKNLR</sequence>
<dbReference type="PANTHER" id="PTHR12428">
    <property type="entry name" value="OXA1"/>
    <property type="match status" value="1"/>
</dbReference>
<reference evidence="10" key="1">
    <citation type="journal article" date="2017" name="Nat. Microbiol.">
        <title>Global analysis of biosynthetic gene clusters reveals vast potential of secondary metabolite production in Penicillium species.</title>
        <authorList>
            <person name="Nielsen J.C."/>
            <person name="Grijseels S."/>
            <person name="Prigent S."/>
            <person name="Ji B."/>
            <person name="Dainat J."/>
            <person name="Nielsen K.F."/>
            <person name="Frisvad J.C."/>
            <person name="Workman M."/>
            <person name="Nielsen J."/>
        </authorList>
    </citation>
    <scope>NUCLEOTIDE SEQUENCE [LARGE SCALE GENOMIC DNA]</scope>
    <source>
        <strain evidence="10">IBT 31811</strain>
    </source>
</reference>
<evidence type="ECO:0000259" key="8">
    <source>
        <dbReference type="Pfam" id="PF02096"/>
    </source>
</evidence>
<evidence type="ECO:0000256" key="5">
    <source>
        <dbReference type="ARBA" id="ARBA00023136"/>
    </source>
</evidence>
<dbReference type="InterPro" id="IPR028055">
    <property type="entry name" value="YidC/Oxa/ALB_C"/>
</dbReference>
<dbReference type="GO" id="GO:0032979">
    <property type="term" value="P:protein insertion into mitochondrial inner membrane from matrix"/>
    <property type="evidence" value="ECO:0007669"/>
    <property type="project" value="TreeGrafter"/>
</dbReference>
<name>A0A1V6Q4A1_9EURO</name>
<dbReference type="Pfam" id="PF02096">
    <property type="entry name" value="60KD_IMP"/>
    <property type="match status" value="1"/>
</dbReference>
<comment type="similarity">
    <text evidence="2 6">Belongs to the OXA1/ALB3/YidC family.</text>
</comment>
<organism evidence="9 10">
    <name type="scientific">Penicillium antarcticum</name>
    <dbReference type="NCBI Taxonomy" id="416450"/>
    <lineage>
        <taxon>Eukaryota</taxon>
        <taxon>Fungi</taxon>
        <taxon>Dikarya</taxon>
        <taxon>Ascomycota</taxon>
        <taxon>Pezizomycotina</taxon>
        <taxon>Eurotiomycetes</taxon>
        <taxon>Eurotiomycetidae</taxon>
        <taxon>Eurotiales</taxon>
        <taxon>Aspergillaceae</taxon>
        <taxon>Penicillium</taxon>
    </lineage>
</organism>
<dbReference type="EMBL" id="MDYN01000014">
    <property type="protein sequence ID" value="OQD84061.1"/>
    <property type="molecule type" value="Genomic_DNA"/>
</dbReference>
<evidence type="ECO:0000256" key="4">
    <source>
        <dbReference type="ARBA" id="ARBA00022989"/>
    </source>
</evidence>
<dbReference type="OrthoDB" id="2148490at2759"/>
<dbReference type="Proteomes" id="UP000191672">
    <property type="component" value="Unassembled WGS sequence"/>
</dbReference>
<feature type="domain" description="Membrane insertase YidC/Oxa/ALB C-terminal" evidence="8">
    <location>
        <begin position="63"/>
        <end position="306"/>
    </location>
</feature>
<keyword evidence="3 6" id="KW-0812">Transmembrane</keyword>
<dbReference type="GO" id="GO:0033617">
    <property type="term" value="P:mitochondrial respiratory chain complex IV assembly"/>
    <property type="evidence" value="ECO:0007669"/>
    <property type="project" value="TreeGrafter"/>
</dbReference>
<evidence type="ECO:0000313" key="10">
    <source>
        <dbReference type="Proteomes" id="UP000191672"/>
    </source>
</evidence>
<evidence type="ECO:0000256" key="2">
    <source>
        <dbReference type="ARBA" id="ARBA00009877"/>
    </source>
</evidence>
<accession>A0A1V6Q4A1</accession>
<dbReference type="STRING" id="416450.A0A1V6Q4A1"/>
<keyword evidence="4 7" id="KW-1133">Transmembrane helix</keyword>
<gene>
    <name evidence="9" type="ORF">PENANT_c014G09291</name>
</gene>
<dbReference type="InterPro" id="IPR001708">
    <property type="entry name" value="YidC/ALB3/OXA1/COX18"/>
</dbReference>
<dbReference type="GO" id="GO:0005743">
    <property type="term" value="C:mitochondrial inner membrane"/>
    <property type="evidence" value="ECO:0007669"/>
    <property type="project" value="TreeGrafter"/>
</dbReference>